<dbReference type="Proteomes" id="UP001215598">
    <property type="component" value="Unassembled WGS sequence"/>
</dbReference>
<evidence type="ECO:0000313" key="2">
    <source>
        <dbReference type="EMBL" id="KAJ7713499.1"/>
    </source>
</evidence>
<feature type="region of interest" description="Disordered" evidence="1">
    <location>
        <begin position="53"/>
        <end position="86"/>
    </location>
</feature>
<dbReference type="EMBL" id="JARKIB010000342">
    <property type="protein sequence ID" value="KAJ7713499.1"/>
    <property type="molecule type" value="Genomic_DNA"/>
</dbReference>
<evidence type="ECO:0000256" key="1">
    <source>
        <dbReference type="SAM" id="MobiDB-lite"/>
    </source>
</evidence>
<protein>
    <submittedName>
        <fullName evidence="2">Uncharacterized protein</fullName>
    </submittedName>
</protein>
<dbReference type="AlphaFoldDB" id="A0AAD7H6B5"/>
<reference evidence="2" key="1">
    <citation type="submission" date="2023-03" db="EMBL/GenBank/DDBJ databases">
        <title>Massive genome expansion in bonnet fungi (Mycena s.s.) driven by repeated elements and novel gene families across ecological guilds.</title>
        <authorList>
            <consortium name="Lawrence Berkeley National Laboratory"/>
            <person name="Harder C.B."/>
            <person name="Miyauchi S."/>
            <person name="Viragh M."/>
            <person name="Kuo A."/>
            <person name="Thoen E."/>
            <person name="Andreopoulos B."/>
            <person name="Lu D."/>
            <person name="Skrede I."/>
            <person name="Drula E."/>
            <person name="Henrissat B."/>
            <person name="Morin E."/>
            <person name="Kohler A."/>
            <person name="Barry K."/>
            <person name="LaButti K."/>
            <person name="Morin E."/>
            <person name="Salamov A."/>
            <person name="Lipzen A."/>
            <person name="Mereny Z."/>
            <person name="Hegedus B."/>
            <person name="Baldrian P."/>
            <person name="Stursova M."/>
            <person name="Weitz H."/>
            <person name="Taylor A."/>
            <person name="Grigoriev I.V."/>
            <person name="Nagy L.G."/>
            <person name="Martin F."/>
            <person name="Kauserud H."/>
        </authorList>
    </citation>
    <scope>NUCLEOTIDE SEQUENCE</scope>
    <source>
        <strain evidence="2">CBHHK182m</strain>
    </source>
</reference>
<dbReference type="Gene3D" id="3.40.50.2000">
    <property type="entry name" value="Glycogen Phosphorylase B"/>
    <property type="match status" value="1"/>
</dbReference>
<gene>
    <name evidence="2" type="ORF">B0H16DRAFT_1743304</name>
</gene>
<accession>A0AAD7H6B5</accession>
<comment type="caution">
    <text evidence="2">The sequence shown here is derived from an EMBL/GenBank/DDBJ whole genome shotgun (WGS) entry which is preliminary data.</text>
</comment>
<organism evidence="2 3">
    <name type="scientific">Mycena metata</name>
    <dbReference type="NCBI Taxonomy" id="1033252"/>
    <lineage>
        <taxon>Eukaryota</taxon>
        <taxon>Fungi</taxon>
        <taxon>Dikarya</taxon>
        <taxon>Basidiomycota</taxon>
        <taxon>Agaricomycotina</taxon>
        <taxon>Agaricomycetes</taxon>
        <taxon>Agaricomycetidae</taxon>
        <taxon>Agaricales</taxon>
        <taxon>Marasmiineae</taxon>
        <taxon>Mycenaceae</taxon>
        <taxon>Mycena</taxon>
    </lineage>
</organism>
<evidence type="ECO:0000313" key="3">
    <source>
        <dbReference type="Proteomes" id="UP001215598"/>
    </source>
</evidence>
<sequence length="365" mass="39805">MSAIICPYKPPSVARSYLFSLTPPPETDAPVLEEKARTYGPASAPSQLIIGCTGDPPAAPLSSSTASLPPPSTLQPIPSDRVTKEERTKLKEALGTYQPAESDPDDDRKTLYVPVWLEDAVAHGHYDGHWGRFFGAEGHPLRVSLRLHSSFGVFVTASSFAAVIRLAAPSSSFGGAIPCRVLARLPYDVRALPCSTSPFERGRSSRASYLLPRVPTQSYDVRVVSSYWVFATEPAREGSLRPRSLRPLDCALTVVVWRLSHVVSPAPIVRPYSVVQRVLGVFVTEPPAAPLSPLFHYLLWQDIAPEDTSQETHYAAYAAANQAFAERIKTFFFAFGPPPALRFTYPYLLLDPSPPFPPSPAPAPP</sequence>
<proteinExistence type="predicted"/>
<keyword evidence="3" id="KW-1185">Reference proteome</keyword>
<name>A0AAD7H6B5_9AGAR</name>